<feature type="region of interest" description="Disordered" evidence="2">
    <location>
        <begin position="333"/>
        <end position="617"/>
    </location>
</feature>
<feature type="compositionally biased region" description="Acidic residues" evidence="2">
    <location>
        <begin position="558"/>
        <end position="569"/>
    </location>
</feature>
<accession>A0AAW0YMT2</accession>
<dbReference type="PROSITE" id="PS00972">
    <property type="entry name" value="USP_1"/>
    <property type="match status" value="1"/>
</dbReference>
<dbReference type="EMBL" id="JARKIK010000001">
    <property type="protein sequence ID" value="KAK8754044.1"/>
    <property type="molecule type" value="Genomic_DNA"/>
</dbReference>
<evidence type="ECO:0000256" key="1">
    <source>
        <dbReference type="ARBA" id="ARBA00009085"/>
    </source>
</evidence>
<dbReference type="InterPro" id="IPR038765">
    <property type="entry name" value="Papain-like_cys_pep_sf"/>
</dbReference>
<dbReference type="GO" id="GO:0005829">
    <property type="term" value="C:cytosol"/>
    <property type="evidence" value="ECO:0007669"/>
    <property type="project" value="TreeGrafter"/>
</dbReference>
<comment type="similarity">
    <text evidence="1">Belongs to the peptidase C19 family.</text>
</comment>
<protein>
    <recommendedName>
        <fullName evidence="3">USP domain-containing protein</fullName>
    </recommendedName>
</protein>
<dbReference type="GO" id="GO:0005634">
    <property type="term" value="C:nucleus"/>
    <property type="evidence" value="ECO:0007669"/>
    <property type="project" value="TreeGrafter"/>
</dbReference>
<feature type="compositionally biased region" description="Acidic residues" evidence="2">
    <location>
        <begin position="472"/>
        <end position="494"/>
    </location>
</feature>
<dbReference type="Gene3D" id="3.90.70.10">
    <property type="entry name" value="Cysteine proteinases"/>
    <property type="match status" value="2"/>
</dbReference>
<feature type="compositionally biased region" description="Basic residues" evidence="2">
    <location>
        <begin position="363"/>
        <end position="382"/>
    </location>
</feature>
<dbReference type="PANTHER" id="PTHR24006:SF781">
    <property type="entry name" value="LD34905P"/>
    <property type="match status" value="1"/>
</dbReference>
<dbReference type="InterPro" id="IPR018200">
    <property type="entry name" value="USP_CS"/>
</dbReference>
<dbReference type="InterPro" id="IPR050164">
    <property type="entry name" value="Peptidase_C19"/>
</dbReference>
<dbReference type="Proteomes" id="UP001445076">
    <property type="component" value="Unassembled WGS sequence"/>
</dbReference>
<evidence type="ECO:0000259" key="3">
    <source>
        <dbReference type="PROSITE" id="PS50235"/>
    </source>
</evidence>
<keyword evidence="5" id="KW-1185">Reference proteome</keyword>
<proteinExistence type="inferred from homology"/>
<feature type="compositionally biased region" description="Basic and acidic residues" evidence="2">
    <location>
        <begin position="515"/>
        <end position="556"/>
    </location>
</feature>
<dbReference type="GO" id="GO:0004843">
    <property type="term" value="F:cysteine-type deubiquitinase activity"/>
    <property type="evidence" value="ECO:0007669"/>
    <property type="project" value="InterPro"/>
</dbReference>
<evidence type="ECO:0000256" key="2">
    <source>
        <dbReference type="SAM" id="MobiDB-lite"/>
    </source>
</evidence>
<dbReference type="SUPFAM" id="SSF54001">
    <property type="entry name" value="Cysteine proteinases"/>
    <property type="match status" value="1"/>
</dbReference>
<gene>
    <name evidence="4" type="ORF">OTU49_008934</name>
</gene>
<feature type="compositionally biased region" description="Basic and acidic residues" evidence="2">
    <location>
        <begin position="601"/>
        <end position="613"/>
    </location>
</feature>
<feature type="domain" description="USP" evidence="3">
    <location>
        <begin position="89"/>
        <end position="1087"/>
    </location>
</feature>
<dbReference type="InterPro" id="IPR028889">
    <property type="entry name" value="USP"/>
</dbReference>
<evidence type="ECO:0000313" key="5">
    <source>
        <dbReference type="Proteomes" id="UP001445076"/>
    </source>
</evidence>
<dbReference type="CDD" id="cd02667">
    <property type="entry name" value="Peptidase_C19K"/>
    <property type="match status" value="1"/>
</dbReference>
<dbReference type="PANTHER" id="PTHR24006">
    <property type="entry name" value="UBIQUITIN CARBOXYL-TERMINAL HYDROLASE"/>
    <property type="match status" value="1"/>
</dbReference>
<reference evidence="4 5" key="1">
    <citation type="journal article" date="2024" name="BMC Genomics">
        <title>Genome assembly of redclaw crayfish (Cherax quadricarinatus) provides insights into its immune adaptation and hypoxia tolerance.</title>
        <authorList>
            <person name="Liu Z."/>
            <person name="Zheng J."/>
            <person name="Li H."/>
            <person name="Fang K."/>
            <person name="Wang S."/>
            <person name="He J."/>
            <person name="Zhou D."/>
            <person name="Weng S."/>
            <person name="Chi M."/>
            <person name="Gu Z."/>
            <person name="He J."/>
            <person name="Li F."/>
            <person name="Wang M."/>
        </authorList>
    </citation>
    <scope>NUCLEOTIDE SEQUENCE [LARGE SCALE GENOMIC DNA]</scope>
    <source>
        <strain evidence="4">ZL_2023a</strain>
    </source>
</reference>
<comment type="caution">
    <text evidence="4">The sequence shown here is derived from an EMBL/GenBank/DDBJ whole genome shotgun (WGS) entry which is preliminary data.</text>
</comment>
<dbReference type="PROSITE" id="PS50235">
    <property type="entry name" value="USP_3"/>
    <property type="match status" value="1"/>
</dbReference>
<evidence type="ECO:0000313" key="4">
    <source>
        <dbReference type="EMBL" id="KAK8754044.1"/>
    </source>
</evidence>
<dbReference type="PROSITE" id="PS00973">
    <property type="entry name" value="USP_2"/>
    <property type="match status" value="1"/>
</dbReference>
<feature type="non-terminal residue" evidence="4">
    <location>
        <position position="1"/>
    </location>
</feature>
<sequence>CYECDSEVHQTSTKKLHDIVEYLKRQKDMAPQRSTPQQSVVNSSYLCRPESGSHNTAKGSVTTFDDNSKAAKNQRNVQASVLASLPKVKGLCNLGNTCFFNSVMQSLSQTHFLTQLLDVQCQSGQHMYLPGCLKSPELYVEGKGNGEIQPNKYMAQNGHVQNKQKDNIQGNDNDDDDVELQPLDLILREGGGLTLAAAAFLKDMHSVGKNSTLNPGHLFGQICKKSTQFQGYEQQDAHELLRCLLEAVRNEEILRAKRAILRAFALSEKTDPNTVSPRLKTMIKGYGRQATHTIIDQIFGGHLISTVFCEECHWSSQVFEPMMDLSLPITEEKGKPKKVSPDEESVFDCFGRPATSNAPSKYQSKKQKRAEKKKHRNTKRQNKGGSLAPSCMRANTEDNEEESGKVKVLKNERAERRITEKSRPEDVEERAKKEEENKANEKEAMGEKKRGESSKFKQLMAARKVGRRDKEESDGEESDEDSDSDMEEEEEAEDFLLGKGDDAKKTSVAASSSINEDKVCEEIVNKTEINKKGNETKKITEMEKADIKGKEDKNDNSDANDDDNSEDTESESKANESDIASSKKKGSSTEISDADIEDNTDSERVRHNYHDTRQPSIVVEQSENETRISNDGVVANHRENYIYIFTYNLIFYRRKPANKSRSSQHFRCLKTCHSSEQLNYNSASDTSERYFTPYERDCNGLDTGDDLENFHDSVERADITSLRSDNTINTTGKASNITGDTFSISSGDTINNFDIGTMEPKISVDQAHMDEMCLKVKELKIRRKSSSKESLLDTQCSNKKRGSTETLHTFNDRAADGEEDECRKKTKYMKKLKQEWIARSLTTLAPRYQCLNQECSIMSSLTNFTAPELLTGNNKITCENCTKVHNQLHPDDPKESVKSNASKQMLILSPPAVLTLHLKRFHHLGFNLAKVNRYVQFPLVLDIAPFTSSISLGLGNMSRGQSQVLYGLYGVVEHSGRLNSGHYVAYVRSRPLDPARTNKQYLNLKPSSQFEINHLVAEMAEKIDVASGTLGSDLKSSSGNKNSVNVEEFEEEVKAGRWFHVSDTYVAEVNIERVLKAQAYLLFYERLV</sequence>
<dbReference type="GO" id="GO:0016579">
    <property type="term" value="P:protein deubiquitination"/>
    <property type="evidence" value="ECO:0007669"/>
    <property type="project" value="InterPro"/>
</dbReference>
<name>A0AAW0YMT2_CHEQU</name>
<organism evidence="4 5">
    <name type="scientific">Cherax quadricarinatus</name>
    <name type="common">Australian red claw crayfish</name>
    <dbReference type="NCBI Taxonomy" id="27406"/>
    <lineage>
        <taxon>Eukaryota</taxon>
        <taxon>Metazoa</taxon>
        <taxon>Ecdysozoa</taxon>
        <taxon>Arthropoda</taxon>
        <taxon>Crustacea</taxon>
        <taxon>Multicrustacea</taxon>
        <taxon>Malacostraca</taxon>
        <taxon>Eumalacostraca</taxon>
        <taxon>Eucarida</taxon>
        <taxon>Decapoda</taxon>
        <taxon>Pleocyemata</taxon>
        <taxon>Astacidea</taxon>
        <taxon>Parastacoidea</taxon>
        <taxon>Parastacidae</taxon>
        <taxon>Cherax</taxon>
    </lineage>
</organism>
<feature type="compositionally biased region" description="Basic and acidic residues" evidence="2">
    <location>
        <begin position="402"/>
        <end position="455"/>
    </location>
</feature>
<dbReference type="Pfam" id="PF00443">
    <property type="entry name" value="UCH"/>
    <property type="match status" value="2"/>
</dbReference>
<dbReference type="AlphaFoldDB" id="A0AAW0YMT2"/>
<dbReference type="InterPro" id="IPR001394">
    <property type="entry name" value="Peptidase_C19_UCH"/>
</dbReference>